<keyword evidence="6" id="KW-0443">Lipid metabolism</keyword>
<organism evidence="8">
    <name type="scientific">Solibacter usitatus (strain Ellin6076)</name>
    <dbReference type="NCBI Taxonomy" id="234267"/>
    <lineage>
        <taxon>Bacteria</taxon>
        <taxon>Pseudomonadati</taxon>
        <taxon>Acidobacteriota</taxon>
        <taxon>Terriglobia</taxon>
        <taxon>Bryobacterales</taxon>
        <taxon>Solibacteraceae</taxon>
        <taxon>Candidatus Solibacter</taxon>
    </lineage>
</organism>
<reference evidence="8" key="1">
    <citation type="submission" date="2006-10" db="EMBL/GenBank/DDBJ databases">
        <title>Complete sequence of Solibacter usitatus Ellin6076.</title>
        <authorList>
            <consortium name="US DOE Joint Genome Institute"/>
            <person name="Copeland A."/>
            <person name="Lucas S."/>
            <person name="Lapidus A."/>
            <person name="Barry K."/>
            <person name="Detter J.C."/>
            <person name="Glavina del Rio T."/>
            <person name="Hammon N."/>
            <person name="Israni S."/>
            <person name="Dalin E."/>
            <person name="Tice H."/>
            <person name="Pitluck S."/>
            <person name="Thompson L.S."/>
            <person name="Brettin T."/>
            <person name="Bruce D."/>
            <person name="Han C."/>
            <person name="Tapia R."/>
            <person name="Gilna P."/>
            <person name="Schmutz J."/>
            <person name="Larimer F."/>
            <person name="Land M."/>
            <person name="Hauser L."/>
            <person name="Kyrpides N."/>
            <person name="Mikhailova N."/>
            <person name="Janssen P.H."/>
            <person name="Kuske C.R."/>
            <person name="Richardson P."/>
        </authorList>
    </citation>
    <scope>NUCLEOTIDE SEQUENCE</scope>
    <source>
        <strain evidence="8">Ellin6076</strain>
    </source>
</reference>
<gene>
    <name evidence="8" type="ordered locus">Acid_0083</name>
</gene>
<evidence type="ECO:0000259" key="7">
    <source>
        <dbReference type="PROSITE" id="PS50035"/>
    </source>
</evidence>
<evidence type="ECO:0000256" key="3">
    <source>
        <dbReference type="ARBA" id="ARBA00012027"/>
    </source>
</evidence>
<keyword evidence="5" id="KW-0442">Lipid degradation</keyword>
<dbReference type="InterPro" id="IPR051406">
    <property type="entry name" value="PLD_domain"/>
</dbReference>
<evidence type="ECO:0000256" key="2">
    <source>
        <dbReference type="ARBA" id="ARBA00008664"/>
    </source>
</evidence>
<feature type="domain" description="PLD phosphodiesterase" evidence="7">
    <location>
        <begin position="219"/>
        <end position="246"/>
    </location>
</feature>
<dbReference type="CDD" id="cd09128">
    <property type="entry name" value="PLDc_unchar1_2"/>
    <property type="match status" value="1"/>
</dbReference>
<keyword evidence="4" id="KW-0378">Hydrolase</keyword>
<dbReference type="eggNOG" id="COG1502">
    <property type="taxonomic scope" value="Bacteria"/>
</dbReference>
<dbReference type="Pfam" id="PF13091">
    <property type="entry name" value="PLDc_2"/>
    <property type="match status" value="2"/>
</dbReference>
<comment type="catalytic activity">
    <reaction evidence="1">
        <text>a 1,2-diacyl-sn-glycero-3-phosphocholine + H2O = a 1,2-diacyl-sn-glycero-3-phosphate + choline + H(+)</text>
        <dbReference type="Rhea" id="RHEA:14445"/>
        <dbReference type="ChEBI" id="CHEBI:15354"/>
        <dbReference type="ChEBI" id="CHEBI:15377"/>
        <dbReference type="ChEBI" id="CHEBI:15378"/>
        <dbReference type="ChEBI" id="CHEBI:57643"/>
        <dbReference type="ChEBI" id="CHEBI:58608"/>
        <dbReference type="EC" id="3.1.4.4"/>
    </reaction>
</comment>
<name>Q02CW7_SOLUE</name>
<evidence type="ECO:0000256" key="6">
    <source>
        <dbReference type="ARBA" id="ARBA00023098"/>
    </source>
</evidence>
<dbReference type="PANTHER" id="PTHR43856:SF1">
    <property type="entry name" value="MITOCHONDRIAL CARDIOLIPIN HYDROLASE"/>
    <property type="match status" value="1"/>
</dbReference>
<dbReference type="AlphaFoldDB" id="Q02CW7"/>
<dbReference type="OrthoDB" id="106843at2"/>
<dbReference type="PROSITE" id="PS50035">
    <property type="entry name" value="PLD"/>
    <property type="match status" value="1"/>
</dbReference>
<dbReference type="STRING" id="234267.Acid_0083"/>
<accession>Q02CW7</accession>
<dbReference type="EC" id="3.1.4.4" evidence="3"/>
<dbReference type="InterPro" id="IPR001736">
    <property type="entry name" value="PLipase_D/transphosphatidylase"/>
</dbReference>
<dbReference type="KEGG" id="sus:Acid_0083"/>
<evidence type="ECO:0000256" key="4">
    <source>
        <dbReference type="ARBA" id="ARBA00022801"/>
    </source>
</evidence>
<evidence type="ECO:0000256" key="5">
    <source>
        <dbReference type="ARBA" id="ARBA00022963"/>
    </source>
</evidence>
<dbReference type="SUPFAM" id="SSF56024">
    <property type="entry name" value="Phospholipase D/nuclease"/>
    <property type="match status" value="2"/>
</dbReference>
<dbReference type="InterPro" id="IPR025202">
    <property type="entry name" value="PLD-like_dom"/>
</dbReference>
<comment type="similarity">
    <text evidence="2">Belongs to the phospholipase D family.</text>
</comment>
<dbReference type="GO" id="GO:0004630">
    <property type="term" value="F:phospholipase D activity"/>
    <property type="evidence" value="ECO:0007669"/>
    <property type="project" value="UniProtKB-EC"/>
</dbReference>
<proteinExistence type="inferred from homology"/>
<dbReference type="PANTHER" id="PTHR43856">
    <property type="entry name" value="CARDIOLIPIN HYDROLASE"/>
    <property type="match status" value="1"/>
</dbReference>
<dbReference type="InParanoid" id="Q02CW7"/>
<protein>
    <recommendedName>
        <fullName evidence="3">phospholipase D</fullName>
        <ecNumber evidence="3">3.1.4.4</ecNumber>
    </recommendedName>
</protein>
<sequence length="364" mass="40331" precursor="true">MKVFIQPGDGVAPLVKAIDSAKTSVEIVIFRFDQREAERAMANAVQRGVAVHALIAHTNRAGEANLRKLETRLLGYGVTVARTADDLVRYHGKMMIIDRREVYLLAFNMTYLDIERSRSFGVVTRNREVVREAGKLFDADVKRHRYEPGSPTFLVSPANARKELAAFLKAAERQLLIYDPEVSDPGMVNILSDRAKAGVEIRIIGKMPRKGVALTVRKLDFRLHTRTIIRDGKSVFLGSQSLRELELDARREVGIIFREPKAVAEILRVFEEDWSARALAPAMEGPEAPPVRKLAKKVAKAVVEELPPVAPVVDQMAKELGVQGNVAVDVGRVEEMVKHAVKEAVRDAVTEVVAGETNDESNVA</sequence>
<evidence type="ECO:0000313" key="8">
    <source>
        <dbReference type="EMBL" id="ABJ81099.1"/>
    </source>
</evidence>
<dbReference type="EMBL" id="CP000473">
    <property type="protein sequence ID" value="ABJ81099.1"/>
    <property type="molecule type" value="Genomic_DNA"/>
</dbReference>
<dbReference type="Gene3D" id="3.30.870.10">
    <property type="entry name" value="Endonuclease Chain A"/>
    <property type="match status" value="2"/>
</dbReference>
<dbReference type="GO" id="GO:0016891">
    <property type="term" value="F:RNA endonuclease activity producing 5'-phosphomonoesters, hydrolytic mechanism"/>
    <property type="evidence" value="ECO:0007669"/>
    <property type="project" value="TreeGrafter"/>
</dbReference>
<evidence type="ECO:0000256" key="1">
    <source>
        <dbReference type="ARBA" id="ARBA00000798"/>
    </source>
</evidence>
<dbReference type="GO" id="GO:0006793">
    <property type="term" value="P:phosphorus metabolic process"/>
    <property type="evidence" value="ECO:0007669"/>
    <property type="project" value="UniProtKB-ARBA"/>
</dbReference>
<dbReference type="HOGENOM" id="CLU_051844_1_0_0"/>
<dbReference type="GO" id="GO:0016042">
    <property type="term" value="P:lipid catabolic process"/>
    <property type="evidence" value="ECO:0007669"/>
    <property type="project" value="UniProtKB-KW"/>
</dbReference>